<keyword evidence="2" id="KW-0472">Membrane</keyword>
<feature type="region of interest" description="Disordered" evidence="1">
    <location>
        <begin position="528"/>
        <end position="607"/>
    </location>
</feature>
<protein>
    <recommendedName>
        <fullName evidence="5">Peroxisomal membrane protein 4</fullName>
    </recommendedName>
</protein>
<evidence type="ECO:0000313" key="3">
    <source>
        <dbReference type="EMBL" id="ETS64315.1"/>
    </source>
</evidence>
<sequence>MSLEKKLTQVALNPAYHDFFTVVKGFRNGIVYGAKIRFPHALVMTFLFGRGTPREKLAFILRATKSHALNLGTFTPLYKFLTIALRRIYEATGGKGAVPQWHSLVAGLIGGYYVFGERTPVNEQIVLYTSSRIIASFLPRAQTPADWPAGKPKPTDKSWFAAYATITWGVVMWLHEYRRQTIQTGMVNSMDYLYHNAGKWDSIVDPAGADQSRTICSLGRWGSCEIDAWFKASLGETATTARDDVLATTQIRRKHRHRHAHLASTVGLFGSCRRGARVGMKADSRSKAECRSGAGQVVATKLADRHGAERVTAAKWKRKSSVEQGEKKTPAAECEERGGSKEASQRAGVDEQHPENNTPHGPPPTPAAMCSAVPKCTGRVRRVFVSDCRESNNKGPQRAQNKRRLLLAASTGFKLRVGLAGFEDSQGTATRRRVRGIRKKLGGRRGAGAAGIPRAAGQDEARLTRLNPSIHRFIDTTAITMSAINQNAPRMRRHKRRILDDGSELAHAVRAFVDDQVDDNALFARQADGANGIGPGRGANAPPMGPGFGGSGDDSTSSTDSSNATPTTTRGSNGNGNGNSRPTPTATSTSLSRNLFPTTTSSSSSSNFLDGILGGLLDSSSSTTSSSSSTSTSSSTRSTSTSSSTRSTSSSSSTSSVSVHSDSQTATQQQQQPQTTSESNDDDTSTRIDFSSVGLPTFVVPDHMSSSFLSSTSLVPITATAVVTSTPTASIASATASASPKSSSSSAGPIIGIVAGALVGVVVLSGLVGFLFKKYKSKEDPYEANPFDRDAFQRHSAMIPDHFDSDDGHAGAGGMSPEMSEHYQYNNYAPQYESGISAGAAGAMGAMAAHNEGGPRPPTMFAKHAAGVQQNAPQVGGYYKDGDFANQMPAMPPHSDYHAPPTAAFANHHAAEHYLEEPGFGQQRSVSPAPQLPPLAAFGGDPYSIAGVGRGQQQNVANPYAHLDRSHAGMGGFVPGAVVPGHAGSASVSSGGDSADRHASISAAEALAAGLAHQSSLNRAASPHHAASHDTAGRPSTSEGRSGTPDIPNVQQTYALPGDVAGAAGSHRISAGSQDMLSNAATSPVGAMRNPFDNPAPHHAPQHHYTDPSQQLQVRNLVPANAGLSAGQRPVSTASSFADPEDAYGGVY</sequence>
<dbReference type="Proteomes" id="UP000019462">
    <property type="component" value="Unassembled WGS sequence"/>
</dbReference>
<feature type="region of interest" description="Disordered" evidence="1">
    <location>
        <begin position="305"/>
        <end position="370"/>
    </location>
</feature>
<keyword evidence="2" id="KW-0812">Transmembrane</keyword>
<feature type="region of interest" description="Disordered" evidence="1">
    <location>
        <begin position="1081"/>
        <end position="1109"/>
    </location>
</feature>
<dbReference type="HOGENOM" id="CLU_276824_0_0_1"/>
<dbReference type="GO" id="GO:0005778">
    <property type="term" value="C:peroxisomal membrane"/>
    <property type="evidence" value="ECO:0007669"/>
    <property type="project" value="TreeGrafter"/>
</dbReference>
<dbReference type="EMBL" id="AWNI01000006">
    <property type="protein sequence ID" value="ETS64315.1"/>
    <property type="molecule type" value="Genomic_DNA"/>
</dbReference>
<feature type="compositionally biased region" description="Low complexity" evidence="1">
    <location>
        <begin position="619"/>
        <end position="656"/>
    </location>
</feature>
<evidence type="ECO:0000256" key="1">
    <source>
        <dbReference type="SAM" id="MobiDB-lite"/>
    </source>
</evidence>
<keyword evidence="4" id="KW-1185">Reference proteome</keyword>
<feature type="compositionally biased region" description="Low complexity" evidence="1">
    <location>
        <begin position="664"/>
        <end position="678"/>
    </location>
</feature>
<accession>W3VS47</accession>
<feature type="compositionally biased region" description="Polar residues" evidence="1">
    <location>
        <begin position="586"/>
        <end position="597"/>
    </location>
</feature>
<gene>
    <name evidence="3" type="ORF">PaG_01160</name>
</gene>
<feature type="region of interest" description="Disordered" evidence="1">
    <location>
        <begin position="619"/>
        <end position="687"/>
    </location>
</feature>
<evidence type="ECO:0000256" key="2">
    <source>
        <dbReference type="SAM" id="Phobius"/>
    </source>
</evidence>
<feature type="compositionally biased region" description="Low complexity" evidence="1">
    <location>
        <begin position="553"/>
        <end position="585"/>
    </location>
</feature>
<dbReference type="InterPro" id="IPR019531">
    <property type="entry name" value="Pmp4"/>
</dbReference>
<evidence type="ECO:0008006" key="5">
    <source>
        <dbReference type="Google" id="ProtNLM"/>
    </source>
</evidence>
<comment type="caution">
    <text evidence="3">The sequence shown here is derived from an EMBL/GenBank/DDBJ whole genome shotgun (WGS) entry which is preliminary data.</text>
</comment>
<dbReference type="PANTHER" id="PTHR15460">
    <property type="entry name" value="PEROXISOMAL MEMBRANE PROTEIN 4"/>
    <property type="match status" value="1"/>
</dbReference>
<evidence type="ECO:0000313" key="4">
    <source>
        <dbReference type="Proteomes" id="UP000019462"/>
    </source>
</evidence>
<dbReference type="AlphaFoldDB" id="W3VS47"/>
<organism evidence="3 4">
    <name type="scientific">Moesziomyces aphidis</name>
    <name type="common">Pseudozyma aphidis</name>
    <dbReference type="NCBI Taxonomy" id="84754"/>
    <lineage>
        <taxon>Eukaryota</taxon>
        <taxon>Fungi</taxon>
        <taxon>Dikarya</taxon>
        <taxon>Basidiomycota</taxon>
        <taxon>Ustilaginomycotina</taxon>
        <taxon>Ustilaginomycetes</taxon>
        <taxon>Ustilaginales</taxon>
        <taxon>Ustilaginaceae</taxon>
        <taxon>Moesziomyces</taxon>
    </lineage>
</organism>
<proteinExistence type="predicted"/>
<feature type="region of interest" description="Disordered" evidence="1">
    <location>
        <begin position="1124"/>
        <end position="1148"/>
    </location>
</feature>
<feature type="region of interest" description="Disordered" evidence="1">
    <location>
        <begin position="1014"/>
        <end position="1052"/>
    </location>
</feature>
<keyword evidence="2" id="KW-1133">Transmembrane helix</keyword>
<feature type="transmembrane region" description="Helical" evidence="2">
    <location>
        <begin position="750"/>
        <end position="772"/>
    </location>
</feature>
<reference evidence="3 4" key="1">
    <citation type="journal article" date="2014" name="Genome Announc.">
        <title>Genome sequence of the basidiomycetous fungus Pseudozyma aphidis DSM70725, an efficient producer of biosurfactant mannosylerythritol lipids.</title>
        <authorList>
            <person name="Lorenz S."/>
            <person name="Guenther M."/>
            <person name="Grumaz C."/>
            <person name="Rupp S."/>
            <person name="Zibek S."/>
            <person name="Sohn K."/>
        </authorList>
    </citation>
    <scope>NUCLEOTIDE SEQUENCE [LARGE SCALE GENOMIC DNA]</scope>
    <source>
        <strain evidence="4">ATCC 32657 / CBS 517.83 / DSM 70725 / JCM 10318 / NBRC 10182 / NRRL Y-7954 / St-0401</strain>
    </source>
</reference>
<dbReference type="OrthoDB" id="39659at2759"/>
<name>W3VS47_MOEAP</name>
<feature type="compositionally biased region" description="Basic and acidic residues" evidence="1">
    <location>
        <begin position="320"/>
        <end position="354"/>
    </location>
</feature>
<dbReference type="PANTHER" id="PTHR15460:SF3">
    <property type="entry name" value="PEROXISOMAL MEMBRANE PROTEIN 4"/>
    <property type="match status" value="1"/>
</dbReference>
<dbReference type="Pfam" id="PF02466">
    <property type="entry name" value="Tim17"/>
    <property type="match status" value="1"/>
</dbReference>